<dbReference type="InterPro" id="IPR018394">
    <property type="entry name" value="DNA_photolyase_1_CS_C"/>
</dbReference>
<keyword evidence="8" id="KW-1185">Reference proteome</keyword>
<organism evidence="7 8">
    <name type="scientific">Pontibacillus chungwhensis</name>
    <dbReference type="NCBI Taxonomy" id="265426"/>
    <lineage>
        <taxon>Bacteria</taxon>
        <taxon>Bacillati</taxon>
        <taxon>Bacillota</taxon>
        <taxon>Bacilli</taxon>
        <taxon>Bacillales</taxon>
        <taxon>Bacillaceae</taxon>
        <taxon>Pontibacillus</taxon>
    </lineage>
</organism>
<feature type="compositionally biased region" description="Basic and acidic residues" evidence="5">
    <location>
        <begin position="461"/>
        <end position="480"/>
    </location>
</feature>
<dbReference type="Gene3D" id="3.40.50.620">
    <property type="entry name" value="HUPs"/>
    <property type="match status" value="1"/>
</dbReference>
<proteinExistence type="predicted"/>
<dbReference type="InterPro" id="IPR014729">
    <property type="entry name" value="Rossmann-like_a/b/a_fold"/>
</dbReference>
<evidence type="ECO:0000256" key="1">
    <source>
        <dbReference type="ARBA" id="ARBA00001974"/>
    </source>
</evidence>
<dbReference type="PANTHER" id="PTHR11455:SF9">
    <property type="entry name" value="CRYPTOCHROME CIRCADIAN CLOCK 5 ISOFORM X1"/>
    <property type="match status" value="1"/>
</dbReference>
<dbReference type="InterPro" id="IPR005101">
    <property type="entry name" value="Cryptochr/Photolyase_FAD-bd"/>
</dbReference>
<sequence>MLHVVWYKRDLRLHDHRPLQEAWREREPILPLYVAEPSIWQESELSIRHFQFVQESLQDLSEALNGIGGSLFVTVSEIEPVLETIYQSFGPFTLHAHEESGWPITYERNRQVREWMGKRELDFHEYSQFGIAREEESVRSFQTEWKAFVQQPVQEVPSLLTTVDEESLPSTFSTQLDPLHRFNVGGKRIRYGQQGGEKLAHETLDSFLEDRYRRYKEDRQHPLASTNACSRLSPYLAYGNLSMKYVAKRTEQAMEVCEDQEEKKELKAFYSNLQSRCRSIQWLKDGPDVVYGPLNSSFHQERVEMEGFERWATGQTGIPMIDAAMRALLKTGWLNERARAMLLSFACHTMGLDGKRSCEYLAGLFIDYEPGIHYKQVYSLLALEPGTKLRLYDPVREGKKHDSEGRFVRQYISTLKHVPNSFIHEPWKYDGFFHLDYCGPIVDVKKANRNVKLRWDEVENKGNSEAKGKKREATKAKDESEQITFDLFKE</sequence>
<evidence type="ECO:0000256" key="2">
    <source>
        <dbReference type="ARBA" id="ARBA00022630"/>
    </source>
</evidence>
<dbReference type="Proteomes" id="UP001236652">
    <property type="component" value="Chromosome"/>
</dbReference>
<keyword evidence="3" id="KW-0274">FAD</keyword>
<name>A0ABY8UYS4_9BACI</name>
<dbReference type="Gene3D" id="1.25.40.80">
    <property type="match status" value="1"/>
</dbReference>
<accession>A0ABY8UYS4</accession>
<feature type="domain" description="Photolyase/cryptochrome alpha/beta" evidence="6">
    <location>
        <begin position="1"/>
        <end position="131"/>
    </location>
</feature>
<evidence type="ECO:0000256" key="5">
    <source>
        <dbReference type="SAM" id="MobiDB-lite"/>
    </source>
</evidence>
<evidence type="ECO:0000256" key="3">
    <source>
        <dbReference type="ARBA" id="ARBA00022827"/>
    </source>
</evidence>
<dbReference type="PROSITE" id="PS00394">
    <property type="entry name" value="DNA_PHOTOLYASES_1_1"/>
    <property type="match status" value="1"/>
</dbReference>
<dbReference type="PROSITE" id="PS51645">
    <property type="entry name" value="PHR_CRY_ALPHA_BETA"/>
    <property type="match status" value="1"/>
</dbReference>
<keyword evidence="2" id="KW-0285">Flavoprotein</keyword>
<evidence type="ECO:0000259" key="6">
    <source>
        <dbReference type="PROSITE" id="PS51645"/>
    </source>
</evidence>
<dbReference type="SUPFAM" id="SSF48173">
    <property type="entry name" value="Cryptochrome/photolyase FAD-binding domain"/>
    <property type="match status" value="1"/>
</dbReference>
<feature type="region of interest" description="Disordered" evidence="5">
    <location>
        <begin position="461"/>
        <end position="490"/>
    </location>
</feature>
<dbReference type="Pfam" id="PF03441">
    <property type="entry name" value="FAD_binding_7"/>
    <property type="match status" value="1"/>
</dbReference>
<dbReference type="InterPro" id="IPR036134">
    <property type="entry name" value="Crypto/Photolyase_FAD-like_sf"/>
</dbReference>
<evidence type="ECO:0000313" key="7">
    <source>
        <dbReference type="EMBL" id="WIF98629.1"/>
    </source>
</evidence>
<comment type="cofactor">
    <cofactor evidence="1">
        <name>FAD</name>
        <dbReference type="ChEBI" id="CHEBI:57692"/>
    </cofactor>
</comment>
<dbReference type="Gene3D" id="1.10.579.10">
    <property type="entry name" value="DNA Cyclobutane Dipyrimidine Photolyase, subunit A, domain 3"/>
    <property type="match status" value="1"/>
</dbReference>
<reference evidence="7 8" key="1">
    <citation type="submission" date="2023-05" db="EMBL/GenBank/DDBJ databases">
        <title>Comparative genomics reveals the evidence of polycyclic aromatic hydrocarbons degradation in moderately halophilic genus Pontibacillus.</title>
        <authorList>
            <person name="Yang H."/>
            <person name="Qian Z."/>
        </authorList>
    </citation>
    <scope>NUCLEOTIDE SEQUENCE [LARGE SCALE GENOMIC DNA]</scope>
    <source>
        <strain evidence="8">HN14</strain>
    </source>
</reference>
<dbReference type="SUPFAM" id="SSF52425">
    <property type="entry name" value="Cryptochrome/photolyase, N-terminal domain"/>
    <property type="match status" value="1"/>
</dbReference>
<dbReference type="InterPro" id="IPR002081">
    <property type="entry name" value="Cryptochrome/DNA_photolyase_1"/>
</dbReference>
<keyword evidence="4" id="KW-0157">Chromophore</keyword>
<dbReference type="InterPro" id="IPR036155">
    <property type="entry name" value="Crypto/Photolyase_N_sf"/>
</dbReference>
<dbReference type="EMBL" id="CP126446">
    <property type="protein sequence ID" value="WIF98629.1"/>
    <property type="molecule type" value="Genomic_DNA"/>
</dbReference>
<evidence type="ECO:0000313" key="8">
    <source>
        <dbReference type="Proteomes" id="UP001236652"/>
    </source>
</evidence>
<dbReference type="PANTHER" id="PTHR11455">
    <property type="entry name" value="CRYPTOCHROME"/>
    <property type="match status" value="1"/>
</dbReference>
<dbReference type="RefSeq" id="WP_231419316.1">
    <property type="nucleotide sequence ID" value="NZ_CP126446.1"/>
</dbReference>
<evidence type="ECO:0000256" key="4">
    <source>
        <dbReference type="ARBA" id="ARBA00022991"/>
    </source>
</evidence>
<protein>
    <submittedName>
        <fullName evidence="7">FAD-binding domain-containing protein</fullName>
    </submittedName>
</protein>
<gene>
    <name evidence="7" type="ORF">QNI29_02875</name>
</gene>
<dbReference type="InterPro" id="IPR006050">
    <property type="entry name" value="DNA_photolyase_N"/>
</dbReference>
<dbReference type="Pfam" id="PF00875">
    <property type="entry name" value="DNA_photolyase"/>
    <property type="match status" value="1"/>
</dbReference>